<dbReference type="OrthoDB" id="9791752at2"/>
<dbReference type="SUPFAM" id="SSF55781">
    <property type="entry name" value="GAF domain-like"/>
    <property type="match status" value="1"/>
</dbReference>
<dbReference type="EMBL" id="SLUI01000003">
    <property type="protein sequence ID" value="TCL38857.1"/>
    <property type="molecule type" value="Genomic_DNA"/>
</dbReference>
<accession>A0A4R1QA86</accession>
<feature type="domain" description="IclR-ED" evidence="7">
    <location>
        <begin position="66"/>
        <end position="248"/>
    </location>
</feature>
<dbReference type="GO" id="GO:0003677">
    <property type="term" value="F:DNA binding"/>
    <property type="evidence" value="ECO:0007669"/>
    <property type="project" value="UniProtKB-KW"/>
</dbReference>
<protein>
    <recommendedName>
        <fullName evidence="5">Glycerol operon regulatory protein</fullName>
    </recommendedName>
</protein>
<keyword evidence="3" id="KW-0804">Transcription</keyword>
<reference evidence="8 9" key="1">
    <citation type="submission" date="2019-03" db="EMBL/GenBank/DDBJ databases">
        <title>Genomic Encyclopedia of Type Strains, Phase IV (KMG-IV): sequencing the most valuable type-strain genomes for metagenomic binning, comparative biology and taxonomic classification.</title>
        <authorList>
            <person name="Goeker M."/>
        </authorList>
    </citation>
    <scope>NUCLEOTIDE SEQUENCE [LARGE SCALE GENOMIC DNA]</scope>
    <source>
        <strain evidence="8 9">DSM 15969</strain>
    </source>
</reference>
<dbReference type="GO" id="GO:0003700">
    <property type="term" value="F:DNA-binding transcription factor activity"/>
    <property type="evidence" value="ECO:0007669"/>
    <property type="project" value="TreeGrafter"/>
</dbReference>
<dbReference type="Gene3D" id="1.10.10.10">
    <property type="entry name" value="Winged helix-like DNA-binding domain superfamily/Winged helix DNA-binding domain"/>
    <property type="match status" value="1"/>
</dbReference>
<sequence>MKDKVQSVERAIQILEAFNGDKETLTFTEIMHAVDLPKSTTFRMLQTLIEHGFIAEEAKQYRLGIKLFILGNLVSKNNNLHKVVRPIMEQLGEQSGEFITLNILVDNQRLCIGKVDSKREIQHSVSLGSLLPVYAGSGKVLLASLPDDQIIKILNTTHIEKLTPSTITDIDQIMIEIRNIRAQGYYYSKNERLEGVWSIAAPIRDHRGEVVANISMAGLNMYNNEELLETNKQLLLKAVKQASLLLGCNPRLLV</sequence>
<dbReference type="PANTHER" id="PTHR30136:SF35">
    <property type="entry name" value="HTH-TYPE TRANSCRIPTIONAL REGULATOR RV1719"/>
    <property type="match status" value="1"/>
</dbReference>
<keyword evidence="2" id="KW-0238">DNA-binding</keyword>
<evidence type="ECO:0000256" key="3">
    <source>
        <dbReference type="ARBA" id="ARBA00023163"/>
    </source>
</evidence>
<dbReference type="Pfam" id="PF09339">
    <property type="entry name" value="HTH_IclR"/>
    <property type="match status" value="1"/>
</dbReference>
<dbReference type="Pfam" id="PF01614">
    <property type="entry name" value="IclR_C"/>
    <property type="match status" value="1"/>
</dbReference>
<dbReference type="FunFam" id="1.10.10.10:FF:000056">
    <property type="entry name" value="IclR family transcriptional regulator"/>
    <property type="match status" value="1"/>
</dbReference>
<dbReference type="InterPro" id="IPR036388">
    <property type="entry name" value="WH-like_DNA-bd_sf"/>
</dbReference>
<evidence type="ECO:0000256" key="5">
    <source>
        <dbReference type="ARBA" id="ARBA00070406"/>
    </source>
</evidence>
<name>A0A4R1QA86_9FIRM</name>
<dbReference type="GO" id="GO:0045892">
    <property type="term" value="P:negative regulation of DNA-templated transcription"/>
    <property type="evidence" value="ECO:0007669"/>
    <property type="project" value="TreeGrafter"/>
</dbReference>
<dbReference type="InterPro" id="IPR036390">
    <property type="entry name" value="WH_DNA-bd_sf"/>
</dbReference>
<evidence type="ECO:0000256" key="2">
    <source>
        <dbReference type="ARBA" id="ARBA00023125"/>
    </source>
</evidence>
<dbReference type="InterPro" id="IPR029016">
    <property type="entry name" value="GAF-like_dom_sf"/>
</dbReference>
<dbReference type="PROSITE" id="PS51078">
    <property type="entry name" value="ICLR_ED"/>
    <property type="match status" value="1"/>
</dbReference>
<keyword evidence="9" id="KW-1185">Reference proteome</keyword>
<dbReference type="PROSITE" id="PS51077">
    <property type="entry name" value="HTH_ICLR"/>
    <property type="match status" value="1"/>
</dbReference>
<gene>
    <name evidence="8" type="ORF">EV210_103341</name>
</gene>
<dbReference type="Proteomes" id="UP000295063">
    <property type="component" value="Unassembled WGS sequence"/>
</dbReference>
<evidence type="ECO:0000259" key="7">
    <source>
        <dbReference type="PROSITE" id="PS51078"/>
    </source>
</evidence>
<feature type="domain" description="HTH iclR-type" evidence="6">
    <location>
        <begin position="5"/>
        <end position="65"/>
    </location>
</feature>
<keyword evidence="1" id="KW-0805">Transcription regulation</keyword>
<evidence type="ECO:0000256" key="4">
    <source>
        <dbReference type="ARBA" id="ARBA00058938"/>
    </source>
</evidence>
<evidence type="ECO:0000313" key="9">
    <source>
        <dbReference type="Proteomes" id="UP000295063"/>
    </source>
</evidence>
<proteinExistence type="predicted"/>
<comment type="caution">
    <text evidence="8">The sequence shown here is derived from an EMBL/GenBank/DDBJ whole genome shotgun (WGS) entry which is preliminary data.</text>
</comment>
<organism evidence="8 9">
    <name type="scientific">Anaerospora hongkongensis</name>
    <dbReference type="NCBI Taxonomy" id="244830"/>
    <lineage>
        <taxon>Bacteria</taxon>
        <taxon>Bacillati</taxon>
        <taxon>Bacillota</taxon>
        <taxon>Negativicutes</taxon>
        <taxon>Selenomonadales</taxon>
        <taxon>Sporomusaceae</taxon>
        <taxon>Anaerospora</taxon>
    </lineage>
</organism>
<comment type="function">
    <text evidence="4">May be an activator protein for the gylABX operon.</text>
</comment>
<dbReference type="InterPro" id="IPR014757">
    <property type="entry name" value="Tscrpt_reg_IclR_C"/>
</dbReference>
<dbReference type="Gene3D" id="3.30.450.40">
    <property type="match status" value="1"/>
</dbReference>
<dbReference type="InterPro" id="IPR005471">
    <property type="entry name" value="Tscrpt_reg_IclR_N"/>
</dbReference>
<evidence type="ECO:0000313" key="8">
    <source>
        <dbReference type="EMBL" id="TCL38857.1"/>
    </source>
</evidence>
<evidence type="ECO:0000256" key="1">
    <source>
        <dbReference type="ARBA" id="ARBA00023015"/>
    </source>
</evidence>
<dbReference type="RefSeq" id="WP_132077255.1">
    <property type="nucleotide sequence ID" value="NZ_SLUI01000003.1"/>
</dbReference>
<dbReference type="SUPFAM" id="SSF46785">
    <property type="entry name" value="Winged helix' DNA-binding domain"/>
    <property type="match status" value="1"/>
</dbReference>
<dbReference type="AlphaFoldDB" id="A0A4R1QA86"/>
<dbReference type="SMART" id="SM00346">
    <property type="entry name" value="HTH_ICLR"/>
    <property type="match status" value="1"/>
</dbReference>
<evidence type="ECO:0000259" key="6">
    <source>
        <dbReference type="PROSITE" id="PS51077"/>
    </source>
</evidence>
<dbReference type="PANTHER" id="PTHR30136">
    <property type="entry name" value="HELIX-TURN-HELIX TRANSCRIPTIONAL REGULATOR, ICLR FAMILY"/>
    <property type="match status" value="1"/>
</dbReference>
<dbReference type="InterPro" id="IPR050707">
    <property type="entry name" value="HTH_MetabolicPath_Reg"/>
</dbReference>